<sequence>MTLFNVTQARRIASGFFPDPTICEKPEGGYLMVNSSFEFFPGLPVWESEDGEHWGLIGYAMDRPEQFSYDSMGNSQGIYAPTLRWHDGTYYLIVTNVNRGNMILTTRDPHAGWSDPIWVDGWPGIDPSLFFDDDGTAYICGNEGSSGEEKPGIYLAAIDPDRGRVLTERVHICGGITGSNPEGPHLYKRRGMYYLMWAEGGTESGHMENIARSSAPFGPYEMYPGNPMLTNRSTHLTLQAIGHCDCAHIEDDRTLMVFHGTRNNDEYPAQGWIGREPYAVWFEWGEDGWPHLSDQSYDTPLEGDGSAAERNVSWITPGIDADHRYWVMAPPHRHHEEADVALPPQDDGAGAPNGPVEGGQESHLAQSDGATAPNGPVAGPQVDQTAQSDDAAASDGPDGPEGPLPATITVDAIEQDFSLQAGPPLIGTRQTCFTCCFTATVADTGQLAMGEAGIAAYANADHYITVAFRAAEHGVCQVEASVHNADLVSVVGRVQALAAHPLTLVLEGDACGYACSLIEHPFPDGGFEANEPVVHDLGRIPGKVLSFSNAGGFTGTLLGVYAHGAGAVTFTDVTYA</sequence>
<dbReference type="RefSeq" id="WP_129238202.1">
    <property type="nucleotide sequence ID" value="NZ_CP035464.1"/>
</dbReference>
<evidence type="ECO:0000313" key="9">
    <source>
        <dbReference type="EMBL" id="QAY33730.1"/>
    </source>
</evidence>
<dbReference type="GO" id="GO:0004553">
    <property type="term" value="F:hydrolase activity, hydrolyzing O-glycosyl compounds"/>
    <property type="evidence" value="ECO:0007669"/>
    <property type="project" value="InterPro"/>
</dbReference>
<evidence type="ECO:0000256" key="6">
    <source>
        <dbReference type="RuleBase" id="RU361187"/>
    </source>
</evidence>
<protein>
    <submittedName>
        <fullName evidence="9">Glycoside hydrolase family 43 protein</fullName>
    </submittedName>
</protein>
<dbReference type="AlphaFoldDB" id="A0A4P6DY30"/>
<dbReference type="Gene3D" id="2.60.120.200">
    <property type="match status" value="1"/>
</dbReference>
<keyword evidence="2 6" id="KW-0378">Hydrolase</keyword>
<evidence type="ECO:0000256" key="3">
    <source>
        <dbReference type="ARBA" id="ARBA00023295"/>
    </source>
</evidence>
<dbReference type="Gene3D" id="2.115.10.20">
    <property type="entry name" value="Glycosyl hydrolase domain, family 43"/>
    <property type="match status" value="1"/>
</dbReference>
<dbReference type="KEGG" id="bgx:ESN35_10255"/>
<feature type="region of interest" description="Disordered" evidence="7">
    <location>
        <begin position="340"/>
        <end position="406"/>
    </location>
</feature>
<evidence type="ECO:0000256" key="4">
    <source>
        <dbReference type="PIRSR" id="PIRSR606710-1"/>
    </source>
</evidence>
<dbReference type="SUPFAM" id="SSF49899">
    <property type="entry name" value="Concanavalin A-like lectins/glucanases"/>
    <property type="match status" value="1"/>
</dbReference>
<feature type="site" description="Important for catalytic activity, responsible for pKa modulation of the active site Glu and correct orientation of both the proton donor and substrate" evidence="5">
    <location>
        <position position="126"/>
    </location>
</feature>
<feature type="active site" description="Proton donor" evidence="4">
    <location>
        <position position="182"/>
    </location>
</feature>
<dbReference type="InterPro" id="IPR051795">
    <property type="entry name" value="Glycosyl_Hydrlase_43"/>
</dbReference>
<dbReference type="InterPro" id="IPR041542">
    <property type="entry name" value="GH43_C2"/>
</dbReference>
<feature type="compositionally biased region" description="Low complexity" evidence="7">
    <location>
        <begin position="383"/>
        <end position="397"/>
    </location>
</feature>
<organism evidence="9 10">
    <name type="scientific">Bifidobacterium pullorum subsp. gallinarum</name>
    <dbReference type="NCBI Taxonomy" id="78344"/>
    <lineage>
        <taxon>Bacteria</taxon>
        <taxon>Bacillati</taxon>
        <taxon>Actinomycetota</taxon>
        <taxon>Actinomycetes</taxon>
        <taxon>Bifidobacteriales</taxon>
        <taxon>Bifidobacteriaceae</taxon>
        <taxon>Bifidobacterium</taxon>
    </lineage>
</organism>
<dbReference type="GO" id="GO:0005975">
    <property type="term" value="P:carbohydrate metabolic process"/>
    <property type="evidence" value="ECO:0007669"/>
    <property type="project" value="InterPro"/>
</dbReference>
<dbReference type="InterPro" id="IPR013320">
    <property type="entry name" value="ConA-like_dom_sf"/>
</dbReference>
<dbReference type="CDD" id="cd18617">
    <property type="entry name" value="GH43_XynB-like"/>
    <property type="match status" value="1"/>
</dbReference>
<keyword evidence="3 6" id="KW-0326">Glycosidase</keyword>
<dbReference type="InterPro" id="IPR006710">
    <property type="entry name" value="Glyco_hydro_43"/>
</dbReference>
<dbReference type="PANTHER" id="PTHR42812:SF12">
    <property type="entry name" value="BETA-XYLOSIDASE-RELATED"/>
    <property type="match status" value="1"/>
</dbReference>
<evidence type="ECO:0000256" key="2">
    <source>
        <dbReference type="ARBA" id="ARBA00022801"/>
    </source>
</evidence>
<dbReference type="EMBL" id="CP035464">
    <property type="protein sequence ID" value="QAY33730.1"/>
    <property type="molecule type" value="Genomic_DNA"/>
</dbReference>
<evidence type="ECO:0000259" key="8">
    <source>
        <dbReference type="Pfam" id="PF17851"/>
    </source>
</evidence>
<evidence type="ECO:0000256" key="7">
    <source>
        <dbReference type="SAM" id="MobiDB-lite"/>
    </source>
</evidence>
<feature type="domain" description="Beta-xylosidase C-terminal Concanavalin A-like" evidence="8">
    <location>
        <begin position="416"/>
        <end position="566"/>
    </location>
</feature>
<name>A0A4P6DY30_9BIFI</name>
<accession>A0A4P6DY30</accession>
<gene>
    <name evidence="9" type="ORF">ESN35_10255</name>
</gene>
<dbReference type="SUPFAM" id="SSF75005">
    <property type="entry name" value="Arabinanase/levansucrase/invertase"/>
    <property type="match status" value="1"/>
</dbReference>
<dbReference type="PANTHER" id="PTHR42812">
    <property type="entry name" value="BETA-XYLOSIDASE"/>
    <property type="match status" value="1"/>
</dbReference>
<evidence type="ECO:0000313" key="10">
    <source>
        <dbReference type="Proteomes" id="UP000293589"/>
    </source>
</evidence>
<dbReference type="Proteomes" id="UP000293589">
    <property type="component" value="Chromosome"/>
</dbReference>
<dbReference type="Pfam" id="PF17851">
    <property type="entry name" value="GH43_C2"/>
    <property type="match status" value="1"/>
</dbReference>
<dbReference type="Pfam" id="PF04616">
    <property type="entry name" value="Glyco_hydro_43"/>
    <property type="match status" value="1"/>
</dbReference>
<proteinExistence type="inferred from homology"/>
<feature type="active site" description="Proton acceptor" evidence="4">
    <location>
        <position position="19"/>
    </location>
</feature>
<comment type="similarity">
    <text evidence="1 6">Belongs to the glycosyl hydrolase 43 family.</text>
</comment>
<reference evidence="9 10" key="1">
    <citation type="submission" date="2019-01" db="EMBL/GenBank/DDBJ databases">
        <title>Complete genome sequence of Bifidobacterium gallinarum CACC 514.</title>
        <authorList>
            <person name="Jung M."/>
        </authorList>
    </citation>
    <scope>NUCLEOTIDE SEQUENCE [LARGE SCALE GENOMIC DNA]</scope>
    <source>
        <strain evidence="9 10">CACC 514</strain>
    </source>
</reference>
<evidence type="ECO:0000256" key="1">
    <source>
        <dbReference type="ARBA" id="ARBA00009865"/>
    </source>
</evidence>
<dbReference type="InterPro" id="IPR023296">
    <property type="entry name" value="Glyco_hydro_beta-prop_sf"/>
</dbReference>
<evidence type="ECO:0000256" key="5">
    <source>
        <dbReference type="PIRSR" id="PIRSR606710-2"/>
    </source>
</evidence>